<dbReference type="VEuPathDB" id="FungiDB:MCYG_04811"/>
<dbReference type="InterPro" id="IPR051678">
    <property type="entry name" value="AGP_Transferase"/>
</dbReference>
<dbReference type="SUPFAM" id="SSF56112">
    <property type="entry name" value="Protein kinase-like (PK-like)"/>
    <property type="match status" value="1"/>
</dbReference>
<dbReference type="Pfam" id="PF01636">
    <property type="entry name" value="APH"/>
    <property type="match status" value="1"/>
</dbReference>
<dbReference type="HOGENOM" id="CLU_021768_5_1_1"/>
<dbReference type="AlphaFoldDB" id="C5FQ39"/>
<dbReference type="EMBL" id="DS995704">
    <property type="protein sequence ID" value="EEQ31992.1"/>
    <property type="molecule type" value="Genomic_DNA"/>
</dbReference>
<gene>
    <name evidence="2" type="ORF">MCYG_04811</name>
</gene>
<dbReference type="GO" id="GO:0016740">
    <property type="term" value="F:transferase activity"/>
    <property type="evidence" value="ECO:0007669"/>
    <property type="project" value="UniProtKB-KW"/>
</dbReference>
<keyword evidence="2" id="KW-0808">Transferase</keyword>
<evidence type="ECO:0000313" key="2">
    <source>
        <dbReference type="EMBL" id="EEQ31992.1"/>
    </source>
</evidence>
<dbReference type="InterPro" id="IPR011009">
    <property type="entry name" value="Kinase-like_dom_sf"/>
</dbReference>
<dbReference type="OMA" id="FCNATIA"/>
<dbReference type="PANTHER" id="PTHR21310:SF48">
    <property type="entry name" value="AMINOGLYCOSIDE PHOSPHOTRANSFERASE DOMAIN-CONTAINING PROTEIN"/>
    <property type="match status" value="1"/>
</dbReference>
<dbReference type="eggNOG" id="ENOG502SN24">
    <property type="taxonomic scope" value="Eukaryota"/>
</dbReference>
<dbReference type="RefSeq" id="XP_002847074.1">
    <property type="nucleotide sequence ID" value="XM_002847028.1"/>
</dbReference>
<sequence length="315" mass="36229">MPVMLLYIFEGASYPVVEISLNTEFPKLPAMTETLVSIPYTAANLPGPLPTKSQIESAPVLSQRGDTKIVKVDDKYAVKYGPAAQFFFFEGQNTIFRSEDICLVQADAESEMNYMVMEYIEGQTLKSCWDTLSDAEKEDIAATLKQYFTELRSLPSPGYYGFLGRRPFESLMFETMEPNPAINGPFETEEDLNEGMILSYASRRPKHRAAFMRRALATTFHGHEPKFTHADFQCKNIIVRKTGCEDGKNRKRMYEVTVIDWEEAGWYPSYWEYTVAAHASDWQDDWPNWLAKMMDPYDLEFAWVDMIHQSYYGGL</sequence>
<dbReference type="PANTHER" id="PTHR21310">
    <property type="entry name" value="AMINOGLYCOSIDE PHOSPHOTRANSFERASE-RELATED-RELATED"/>
    <property type="match status" value="1"/>
</dbReference>
<dbReference type="OrthoDB" id="4171331at2759"/>
<accession>C5FQ39</accession>
<feature type="domain" description="Aminoglycoside phosphotransferase" evidence="1">
    <location>
        <begin position="105"/>
        <end position="293"/>
    </location>
</feature>
<dbReference type="Proteomes" id="UP000002035">
    <property type="component" value="Unassembled WGS sequence"/>
</dbReference>
<dbReference type="GeneID" id="9226087"/>
<keyword evidence="3" id="KW-1185">Reference proteome</keyword>
<proteinExistence type="predicted"/>
<evidence type="ECO:0000259" key="1">
    <source>
        <dbReference type="Pfam" id="PF01636"/>
    </source>
</evidence>
<protein>
    <submittedName>
        <fullName evidence="2">Phosphotransferase family protein</fullName>
    </submittedName>
</protein>
<reference evidence="3" key="1">
    <citation type="journal article" date="2012" name="MBio">
        <title>Comparative genome analysis of Trichophyton rubrum and related dermatophytes reveals candidate genes involved in infection.</title>
        <authorList>
            <person name="Martinez D.A."/>
            <person name="Oliver B.G."/>
            <person name="Graeser Y."/>
            <person name="Goldberg J.M."/>
            <person name="Li W."/>
            <person name="Martinez-Rossi N.M."/>
            <person name="Monod M."/>
            <person name="Shelest E."/>
            <person name="Barton R.C."/>
            <person name="Birch E."/>
            <person name="Brakhage A.A."/>
            <person name="Chen Z."/>
            <person name="Gurr S.J."/>
            <person name="Heiman D."/>
            <person name="Heitman J."/>
            <person name="Kosti I."/>
            <person name="Rossi A."/>
            <person name="Saif S."/>
            <person name="Samalova M."/>
            <person name="Saunders C.W."/>
            <person name="Shea T."/>
            <person name="Summerbell R.C."/>
            <person name="Xu J."/>
            <person name="Young S."/>
            <person name="Zeng Q."/>
            <person name="Birren B.W."/>
            <person name="Cuomo C.A."/>
            <person name="White T.C."/>
        </authorList>
    </citation>
    <scope>NUCLEOTIDE SEQUENCE [LARGE SCALE GENOMIC DNA]</scope>
    <source>
        <strain evidence="3">ATCC MYA-4605 / CBS 113480</strain>
    </source>
</reference>
<organism evidence="2 3">
    <name type="scientific">Arthroderma otae (strain ATCC MYA-4605 / CBS 113480)</name>
    <name type="common">Microsporum canis</name>
    <dbReference type="NCBI Taxonomy" id="554155"/>
    <lineage>
        <taxon>Eukaryota</taxon>
        <taxon>Fungi</taxon>
        <taxon>Dikarya</taxon>
        <taxon>Ascomycota</taxon>
        <taxon>Pezizomycotina</taxon>
        <taxon>Eurotiomycetes</taxon>
        <taxon>Eurotiomycetidae</taxon>
        <taxon>Onygenales</taxon>
        <taxon>Arthrodermataceae</taxon>
        <taxon>Microsporum</taxon>
    </lineage>
</organism>
<dbReference type="STRING" id="554155.C5FQ39"/>
<name>C5FQ39_ARTOC</name>
<evidence type="ECO:0000313" key="3">
    <source>
        <dbReference type="Proteomes" id="UP000002035"/>
    </source>
</evidence>
<dbReference type="InterPro" id="IPR002575">
    <property type="entry name" value="Aminoglycoside_PTrfase"/>
</dbReference>